<dbReference type="GO" id="GO:0006633">
    <property type="term" value="P:fatty acid biosynthetic process"/>
    <property type="evidence" value="ECO:0007669"/>
    <property type="project" value="UniProtKB-KW"/>
</dbReference>
<comment type="similarity">
    <text evidence="3">In the C-terminal section; belongs to the AccA family.</text>
</comment>
<comment type="similarity">
    <text evidence="19">Belongs to the AccA family.</text>
</comment>
<evidence type="ECO:0000256" key="6">
    <source>
        <dbReference type="ARBA" id="ARBA00022490"/>
    </source>
</evidence>
<dbReference type="PRINTS" id="PR01069">
    <property type="entry name" value="ACCCTRFRASEA"/>
</dbReference>
<dbReference type="PANTHER" id="PTHR42853:SF3">
    <property type="entry name" value="ACETYL-COENZYME A CARBOXYLASE CARBOXYL TRANSFERASE SUBUNIT ALPHA, CHLOROPLASTIC"/>
    <property type="match status" value="1"/>
</dbReference>
<feature type="binding site" evidence="20">
    <location>
        <position position="38"/>
    </location>
    <ligand>
        <name>Zn(2+)</name>
        <dbReference type="ChEBI" id="CHEBI:29105"/>
    </ligand>
</feature>
<dbReference type="GO" id="GO:2001295">
    <property type="term" value="P:malonyl-CoA biosynthetic process"/>
    <property type="evidence" value="ECO:0007669"/>
    <property type="project" value="UniProtKB-UniRule"/>
</dbReference>
<dbReference type="GO" id="GO:0008270">
    <property type="term" value="F:zinc ion binding"/>
    <property type="evidence" value="ECO:0007669"/>
    <property type="project" value="UniProtKB-UniRule"/>
</dbReference>
<evidence type="ECO:0000256" key="14">
    <source>
        <dbReference type="ARBA" id="ARBA00022840"/>
    </source>
</evidence>
<keyword evidence="10 19" id="KW-0547">Nucleotide-binding</keyword>
<evidence type="ECO:0000256" key="18">
    <source>
        <dbReference type="ARBA" id="ARBA00049152"/>
    </source>
</evidence>
<evidence type="ECO:0000256" key="21">
    <source>
        <dbReference type="SAM" id="MobiDB-lite"/>
    </source>
</evidence>
<comment type="caution">
    <text evidence="24">The sequence shown here is derived from an EMBL/GenBank/DDBJ whole genome shotgun (WGS) entry which is preliminary data.</text>
</comment>
<accession>A0A9D1T552</accession>
<feature type="region of interest" description="Disordered" evidence="21">
    <location>
        <begin position="306"/>
        <end position="329"/>
    </location>
</feature>
<keyword evidence="15 19" id="KW-0443">Lipid metabolism</keyword>
<feature type="domain" description="CoA carboxyltransferase N-terminal" evidence="22">
    <location>
        <begin position="34"/>
        <end position="300"/>
    </location>
</feature>
<comment type="subunit">
    <text evidence="5">Acetyl-CoA carboxylase is a heterotetramer composed of biotin carboxyl carrier protein (AccB), biotin carboxylase (AccC) and two subunits of ACCase subunit beta/alpha.</text>
</comment>
<evidence type="ECO:0000256" key="2">
    <source>
        <dbReference type="ARBA" id="ARBA00004956"/>
    </source>
</evidence>
<keyword evidence="8 19" id="KW-0808">Transferase</keyword>
<dbReference type="InterPro" id="IPR011763">
    <property type="entry name" value="COA_CT_C"/>
</dbReference>
<gene>
    <name evidence="19" type="primary">accA</name>
    <name evidence="20" type="synonym">accD</name>
    <name evidence="24" type="ORF">IAA63_02200</name>
</gene>
<dbReference type="GO" id="GO:0009317">
    <property type="term" value="C:acetyl-CoA carboxylase complex"/>
    <property type="evidence" value="ECO:0007669"/>
    <property type="project" value="InterPro"/>
</dbReference>
<evidence type="ECO:0000256" key="15">
    <source>
        <dbReference type="ARBA" id="ARBA00023098"/>
    </source>
</evidence>
<evidence type="ECO:0000256" key="7">
    <source>
        <dbReference type="ARBA" id="ARBA00022516"/>
    </source>
</evidence>
<dbReference type="GO" id="GO:0005524">
    <property type="term" value="F:ATP binding"/>
    <property type="evidence" value="ECO:0007669"/>
    <property type="project" value="UniProtKB-KW"/>
</dbReference>
<dbReference type="PANTHER" id="PTHR42853">
    <property type="entry name" value="ACETYL-COENZYME A CARBOXYLASE CARBOXYL TRANSFERASE SUBUNIT ALPHA"/>
    <property type="match status" value="1"/>
</dbReference>
<dbReference type="Pfam" id="PF03255">
    <property type="entry name" value="ACCA"/>
    <property type="match status" value="1"/>
</dbReference>
<dbReference type="NCBIfam" id="NF004344">
    <property type="entry name" value="PRK05724.1"/>
    <property type="match status" value="1"/>
</dbReference>
<dbReference type="PROSITE" id="PS50989">
    <property type="entry name" value="COA_CT_CTER"/>
    <property type="match status" value="1"/>
</dbReference>
<keyword evidence="12 19" id="KW-0276">Fatty acid metabolism</keyword>
<dbReference type="Proteomes" id="UP000886723">
    <property type="component" value="Unassembled WGS sequence"/>
</dbReference>
<evidence type="ECO:0000313" key="25">
    <source>
        <dbReference type="Proteomes" id="UP000886723"/>
    </source>
</evidence>
<protein>
    <recommendedName>
        <fullName evidence="19 20">Multifunctional fusion protein</fullName>
    </recommendedName>
    <domain>
        <recommendedName>
            <fullName evidence="19">Acetyl-coenzyme A carboxylase carboxyl transferase subunit alpha</fullName>
            <shortName evidence="19">ACCase subunit alpha</shortName>
            <shortName evidence="19">Acetyl-CoA carboxylase carboxyltransferase subunit alpha</shortName>
            <ecNumber evidence="19">2.1.3.15</ecNumber>
        </recommendedName>
    </domain>
    <domain>
        <recommendedName>
            <fullName evidence="20">Acetyl-coenzyme A carboxylase carboxyl transferase subunit beta</fullName>
            <shortName evidence="20">ACCase subunit beta</shortName>
            <shortName evidence="20">Acetyl-CoA carboxylase carboxyltransferase subunit beta</shortName>
        </recommendedName>
    </domain>
</protein>
<dbReference type="InterPro" id="IPR041010">
    <property type="entry name" value="Znf-ACC"/>
</dbReference>
<dbReference type="GO" id="GO:0003989">
    <property type="term" value="F:acetyl-CoA carboxylase activity"/>
    <property type="evidence" value="ECO:0007669"/>
    <property type="project" value="InterPro"/>
</dbReference>
<feature type="domain" description="CoA carboxyltransferase C-terminal" evidence="23">
    <location>
        <begin position="327"/>
        <end position="573"/>
    </location>
</feature>
<dbReference type="InterPro" id="IPR011762">
    <property type="entry name" value="COA_CT_N"/>
</dbReference>
<feature type="binding site" evidence="20">
    <location>
        <position position="41"/>
    </location>
    <ligand>
        <name>Zn(2+)</name>
        <dbReference type="ChEBI" id="CHEBI:29105"/>
    </ligand>
</feature>
<feature type="binding site" evidence="20">
    <location>
        <position position="60"/>
    </location>
    <ligand>
        <name>Zn(2+)</name>
        <dbReference type="ChEBI" id="CHEBI:29105"/>
    </ligand>
</feature>
<organism evidence="24 25">
    <name type="scientific">Candidatus Pullilachnospira stercoravium</name>
    <dbReference type="NCBI Taxonomy" id="2840913"/>
    <lineage>
        <taxon>Bacteria</taxon>
        <taxon>Bacillati</taxon>
        <taxon>Bacillota</taxon>
        <taxon>Clostridia</taxon>
        <taxon>Lachnospirales</taxon>
        <taxon>Lachnospiraceae</taxon>
        <taxon>Lachnospiraceae incertae sedis</taxon>
        <taxon>Candidatus Pullilachnospira</taxon>
    </lineage>
</organism>
<keyword evidence="6 19" id="KW-0963">Cytoplasm</keyword>
<evidence type="ECO:0000259" key="22">
    <source>
        <dbReference type="PROSITE" id="PS50980"/>
    </source>
</evidence>
<evidence type="ECO:0000256" key="1">
    <source>
        <dbReference type="ARBA" id="ARBA00004496"/>
    </source>
</evidence>
<evidence type="ECO:0000256" key="11">
    <source>
        <dbReference type="ARBA" id="ARBA00022771"/>
    </source>
</evidence>
<dbReference type="NCBIfam" id="TIGR00515">
    <property type="entry name" value="accD"/>
    <property type="match status" value="1"/>
</dbReference>
<dbReference type="SUPFAM" id="SSF52096">
    <property type="entry name" value="ClpP/crotonase"/>
    <property type="match status" value="2"/>
</dbReference>
<evidence type="ECO:0000313" key="24">
    <source>
        <dbReference type="EMBL" id="HIV11937.1"/>
    </source>
</evidence>
<comment type="similarity">
    <text evidence="4">In the N-terminal section; belongs to the AccD/PCCB family.</text>
</comment>
<evidence type="ECO:0000256" key="17">
    <source>
        <dbReference type="ARBA" id="ARBA00025280"/>
    </source>
</evidence>
<dbReference type="EMBL" id="DVON01000042">
    <property type="protein sequence ID" value="HIV11937.1"/>
    <property type="molecule type" value="Genomic_DNA"/>
</dbReference>
<comment type="function">
    <text evidence="17 20">Component of the acetyl coenzyme A carboxylase (ACC) complex. Biotin carboxylase (BC) catalyzes the carboxylation of biotin on its carrier protein (BCCP) and then the CO(2) group is transferred by the transcarboxylase to acetyl-CoA to form malonyl-CoA.</text>
</comment>
<dbReference type="NCBIfam" id="NF041504">
    <property type="entry name" value="AccA_sub"/>
    <property type="match status" value="1"/>
</dbReference>
<dbReference type="EC" id="2.1.3.15" evidence="19"/>
<keyword evidence="7 19" id="KW-0444">Lipid biosynthesis</keyword>
<sequence length="593" mass="65558">MANLKHMFKKTAALFGDREDEDQKGQNPSVPAGLWMKCPKCGELIYKEDVKNHAYVCPKCEGYFRIKTKTRIRMVADPGSFQEWFADLDGGNPLDYPGYEEKIKELREKTKIREAVTIGECTVDGTRVVLGVCDARFLMGSMGYVVGERVTRAFEKATELGLPVVIFCSSGGARMQEGIISLMQMAKTSAAIRRHSDAGLFYLPVLTDPTTGGVTASFAMLGDIILAEPGALIGFAGPRVIAQTIGQKLPEGFQRAEFLVEKGIIDGIVERKDLKQTIARLVALHSKELSYTSYPRTRARFLEENEMEQLPEEQQEDVPSGEKTKKKAHKEKKFLTAWERVEISRSAARPTSLDYIGQVFDTFGELHGDRAFRDDGAVVGGIGTLNGQPVTVIGQQKGKSVKENIHRNFGMASPEGYRKALRLMKQAEKFGRPIINFVDTPGAACGIGAEERGQGEAIARNLMEMSALKVPVLSIFIGEGGSGGALGLAVANEVWMMENATYSILSPEGFASILWKDGKKAKEASEIMKITAEDLKRLHIVEWVIPEEEPADEENLPEIAACMRKEMDRFLEEKSSVSGEEMAAARYDRFRVF</sequence>
<dbReference type="HAMAP" id="MF_01395">
    <property type="entry name" value="AcetylCoA_CT_beta"/>
    <property type="match status" value="1"/>
</dbReference>
<dbReference type="Gene3D" id="3.90.226.10">
    <property type="entry name" value="2-enoyl-CoA Hydratase, Chain A, domain 1"/>
    <property type="match status" value="2"/>
</dbReference>
<dbReference type="InterPro" id="IPR001095">
    <property type="entry name" value="Acetyl_CoA_COase_a_su"/>
</dbReference>
<evidence type="ECO:0000256" key="20">
    <source>
        <dbReference type="HAMAP-Rule" id="MF_01395"/>
    </source>
</evidence>
<comment type="similarity">
    <text evidence="20">Belongs to the AccD/PCCB family.</text>
</comment>
<evidence type="ECO:0000256" key="4">
    <source>
        <dbReference type="ARBA" id="ARBA00010284"/>
    </source>
</evidence>
<evidence type="ECO:0000256" key="19">
    <source>
        <dbReference type="HAMAP-Rule" id="MF_00823"/>
    </source>
</evidence>
<dbReference type="InterPro" id="IPR000438">
    <property type="entry name" value="Acetyl_CoA_COase_Trfase_b_su"/>
</dbReference>
<evidence type="ECO:0000256" key="13">
    <source>
        <dbReference type="ARBA" id="ARBA00022833"/>
    </source>
</evidence>
<evidence type="ECO:0000256" key="10">
    <source>
        <dbReference type="ARBA" id="ARBA00022741"/>
    </source>
</evidence>
<evidence type="ECO:0000259" key="23">
    <source>
        <dbReference type="PROSITE" id="PS50989"/>
    </source>
</evidence>
<reference evidence="24" key="2">
    <citation type="journal article" date="2021" name="PeerJ">
        <title>Extensive microbial diversity within the chicken gut microbiome revealed by metagenomics and culture.</title>
        <authorList>
            <person name="Gilroy R."/>
            <person name="Ravi A."/>
            <person name="Getino M."/>
            <person name="Pursley I."/>
            <person name="Horton D.L."/>
            <person name="Alikhan N.F."/>
            <person name="Baker D."/>
            <person name="Gharbi K."/>
            <person name="Hall N."/>
            <person name="Watson M."/>
            <person name="Adriaenssens E.M."/>
            <person name="Foster-Nyarko E."/>
            <person name="Jarju S."/>
            <person name="Secka A."/>
            <person name="Antonio M."/>
            <person name="Oren A."/>
            <person name="Chaudhuri R.R."/>
            <person name="La Ragione R."/>
            <person name="Hildebrand F."/>
            <person name="Pallen M.J."/>
        </authorList>
    </citation>
    <scope>NUCLEOTIDE SEQUENCE</scope>
    <source>
        <strain evidence="24">ChiBcec2-4451</strain>
    </source>
</reference>
<reference evidence="24" key="1">
    <citation type="submission" date="2020-10" db="EMBL/GenBank/DDBJ databases">
        <authorList>
            <person name="Gilroy R."/>
        </authorList>
    </citation>
    <scope>NUCLEOTIDE SEQUENCE</scope>
    <source>
        <strain evidence="24">ChiBcec2-4451</strain>
    </source>
</reference>
<name>A0A9D1T552_9FIRM</name>
<comment type="subcellular location">
    <subcellularLocation>
        <location evidence="1 19">Cytoplasm</location>
    </subcellularLocation>
</comment>
<comment type="subunit">
    <text evidence="19">Acetyl-CoA carboxylase is a heterohexamer composed of biotin carboxyl carrier protein (AccB), biotin carboxylase (AccC) and two subunits each of ACCase subunit alpha (AccA) and ACCase subunit beta (AccD).</text>
</comment>
<keyword evidence="9 20" id="KW-0479">Metal-binding</keyword>
<keyword evidence="11 20" id="KW-0863">Zinc-finger</keyword>
<dbReference type="AlphaFoldDB" id="A0A9D1T552"/>
<evidence type="ECO:0000256" key="16">
    <source>
        <dbReference type="ARBA" id="ARBA00023160"/>
    </source>
</evidence>
<keyword evidence="13 20" id="KW-0862">Zinc</keyword>
<comment type="cofactor">
    <cofactor evidence="20">
        <name>Zn(2+)</name>
        <dbReference type="ChEBI" id="CHEBI:29105"/>
    </cofactor>
    <text evidence="20">Binds 1 zinc ion per subunit.</text>
</comment>
<evidence type="ECO:0000256" key="5">
    <source>
        <dbReference type="ARBA" id="ARBA00011664"/>
    </source>
</evidence>
<evidence type="ECO:0000256" key="8">
    <source>
        <dbReference type="ARBA" id="ARBA00022679"/>
    </source>
</evidence>
<comment type="function">
    <text evidence="19">Component of the acetyl coenzyme A carboxylase (ACC) complex. First, biotin carboxylase catalyzes the carboxylation of biotin on its carrier protein (BCCP) and then the CO(2) group is transferred by the carboxyltransferase to acetyl-CoA to form malonyl-CoA.</text>
</comment>
<evidence type="ECO:0000256" key="9">
    <source>
        <dbReference type="ARBA" id="ARBA00022723"/>
    </source>
</evidence>
<keyword evidence="24" id="KW-0436">Ligase</keyword>
<keyword evidence="16 19" id="KW-0275">Fatty acid biosynthesis</keyword>
<dbReference type="InterPro" id="IPR029045">
    <property type="entry name" value="ClpP/crotonase-like_dom_sf"/>
</dbReference>
<dbReference type="HAMAP" id="MF_00823">
    <property type="entry name" value="AcetylCoA_CT_alpha"/>
    <property type="match status" value="1"/>
</dbReference>
<dbReference type="NCBIfam" id="TIGR00513">
    <property type="entry name" value="accA"/>
    <property type="match status" value="1"/>
</dbReference>
<proteinExistence type="inferred from homology"/>
<dbReference type="PROSITE" id="PS50980">
    <property type="entry name" value="COA_CT_NTER"/>
    <property type="match status" value="1"/>
</dbReference>
<evidence type="ECO:0000256" key="3">
    <source>
        <dbReference type="ARBA" id="ARBA00006276"/>
    </source>
</evidence>
<evidence type="ECO:0000256" key="12">
    <source>
        <dbReference type="ARBA" id="ARBA00022832"/>
    </source>
</evidence>
<feature type="compositionally biased region" description="Acidic residues" evidence="21">
    <location>
        <begin position="306"/>
        <end position="316"/>
    </location>
</feature>
<comment type="catalytic activity">
    <reaction evidence="18 19">
        <text>N(6)-carboxybiotinyl-L-lysyl-[protein] + acetyl-CoA = N(6)-biotinyl-L-lysyl-[protein] + malonyl-CoA</text>
        <dbReference type="Rhea" id="RHEA:54728"/>
        <dbReference type="Rhea" id="RHEA-COMP:10505"/>
        <dbReference type="Rhea" id="RHEA-COMP:10506"/>
        <dbReference type="ChEBI" id="CHEBI:57288"/>
        <dbReference type="ChEBI" id="CHEBI:57384"/>
        <dbReference type="ChEBI" id="CHEBI:83144"/>
        <dbReference type="ChEBI" id="CHEBI:83145"/>
        <dbReference type="EC" id="2.1.3.15"/>
    </reaction>
</comment>
<feature type="zinc finger region" description="C4-type" evidence="20">
    <location>
        <begin position="38"/>
        <end position="60"/>
    </location>
</feature>
<dbReference type="Pfam" id="PF17848">
    <property type="entry name" value="Zn_ribbon_ACC"/>
    <property type="match status" value="1"/>
</dbReference>
<feature type="binding site" evidence="20">
    <location>
        <position position="57"/>
    </location>
    <ligand>
        <name>Zn(2+)</name>
        <dbReference type="ChEBI" id="CHEBI:29105"/>
    </ligand>
</feature>
<comment type="pathway">
    <text evidence="2 19">Lipid metabolism; malonyl-CoA biosynthesis; malonyl-CoA from acetyl-CoA: step 1/1.</text>
</comment>
<keyword evidence="14 19" id="KW-0067">ATP-binding</keyword>
<dbReference type="GO" id="GO:0016743">
    <property type="term" value="F:carboxyl- or carbamoyltransferase activity"/>
    <property type="evidence" value="ECO:0007669"/>
    <property type="project" value="UniProtKB-UniRule"/>
</dbReference>